<dbReference type="Proteomes" id="UP000503462">
    <property type="component" value="Chromosome 5"/>
</dbReference>
<dbReference type="GO" id="GO:0003735">
    <property type="term" value="F:structural constituent of ribosome"/>
    <property type="evidence" value="ECO:0007669"/>
    <property type="project" value="InterPro"/>
</dbReference>
<evidence type="ECO:0000256" key="1">
    <source>
        <dbReference type="ARBA" id="ARBA00004173"/>
    </source>
</evidence>
<sequence length="246" mass="27829">MASHLTIALRALEIRPSSTKLRTAAQYLPVTARRNASHQAQGRANKAKQGPGKRLGAKKTGGEYVVTGNIIYKQRGTLWFPGDNCFMGRDHTIHAAEPGYVRYYRDPLRHPKRKYIGVVFNKEQELPQPPNAPRVRRLGMLAFQKPGPVQDALSTVEEQNTAIAAPQRRRKSKIEPLKPTLRPGYQYRIANWEIGQEAERVGTAKRVVPFQPGNRWIAWRKRNEAKARVAEKRALGRGGKKKPVKM</sequence>
<keyword evidence="3" id="KW-0689">Ribosomal protein</keyword>
<name>A0A6H0Y6M6_9PEZI</name>
<organism evidence="8 9">
    <name type="scientific">Peltaster fructicola</name>
    <dbReference type="NCBI Taxonomy" id="286661"/>
    <lineage>
        <taxon>Eukaryota</taxon>
        <taxon>Fungi</taxon>
        <taxon>Dikarya</taxon>
        <taxon>Ascomycota</taxon>
        <taxon>Pezizomycotina</taxon>
        <taxon>Dothideomycetes</taxon>
        <taxon>Dothideomycetes incertae sedis</taxon>
        <taxon>Peltaster</taxon>
    </lineage>
</organism>
<dbReference type="EMBL" id="CP051143">
    <property type="protein sequence ID" value="QIX02545.1"/>
    <property type="molecule type" value="Genomic_DNA"/>
</dbReference>
<keyword evidence="9" id="KW-1185">Reference proteome</keyword>
<keyword evidence="5" id="KW-0687">Ribonucleoprotein</keyword>
<feature type="region of interest" description="Disordered" evidence="7">
    <location>
        <begin position="33"/>
        <end position="59"/>
    </location>
</feature>
<comment type="subcellular location">
    <subcellularLocation>
        <location evidence="1">Mitochondrion</location>
    </subcellularLocation>
</comment>
<gene>
    <name evidence="8" type="ORF">AMS68_008062</name>
</gene>
<evidence type="ECO:0000256" key="7">
    <source>
        <dbReference type="SAM" id="MobiDB-lite"/>
    </source>
</evidence>
<dbReference type="SUPFAM" id="SSF110324">
    <property type="entry name" value="Ribosomal L27 protein-like"/>
    <property type="match status" value="1"/>
</dbReference>
<comment type="similarity">
    <text evidence="2">Belongs to the bacterial ribosomal protein bL27 family.</text>
</comment>
<evidence type="ECO:0000313" key="9">
    <source>
        <dbReference type="Proteomes" id="UP000503462"/>
    </source>
</evidence>
<reference evidence="8 9" key="1">
    <citation type="journal article" date="2016" name="Sci. Rep.">
        <title>Peltaster fructicola genome reveals evolution from an invasive phytopathogen to an ectophytic parasite.</title>
        <authorList>
            <person name="Xu C."/>
            <person name="Chen H."/>
            <person name="Gleason M.L."/>
            <person name="Xu J.R."/>
            <person name="Liu H."/>
            <person name="Zhang R."/>
            <person name="Sun G."/>
        </authorList>
    </citation>
    <scope>NUCLEOTIDE SEQUENCE [LARGE SCALE GENOMIC DNA]</scope>
    <source>
        <strain evidence="8 9">LNHT1506</strain>
    </source>
</reference>
<evidence type="ECO:0000256" key="6">
    <source>
        <dbReference type="ARBA" id="ARBA00035267"/>
    </source>
</evidence>
<evidence type="ECO:0000256" key="5">
    <source>
        <dbReference type="ARBA" id="ARBA00023274"/>
    </source>
</evidence>
<dbReference type="PRINTS" id="PR00063">
    <property type="entry name" value="RIBOSOMALL27"/>
</dbReference>
<dbReference type="FunFam" id="2.40.50.100:FF:000042">
    <property type="entry name" value="50S ribosomal protein L27"/>
    <property type="match status" value="1"/>
</dbReference>
<proteinExistence type="inferred from homology"/>
<protein>
    <recommendedName>
        <fullName evidence="6">Large ribosomal subunit protein bL27m</fullName>
    </recommendedName>
</protein>
<evidence type="ECO:0000256" key="3">
    <source>
        <dbReference type="ARBA" id="ARBA00022980"/>
    </source>
</evidence>
<evidence type="ECO:0000313" key="8">
    <source>
        <dbReference type="EMBL" id="QIX02545.1"/>
    </source>
</evidence>
<dbReference type="Pfam" id="PF01016">
    <property type="entry name" value="Ribosomal_L27"/>
    <property type="match status" value="1"/>
</dbReference>
<dbReference type="Gene3D" id="2.40.50.100">
    <property type="match status" value="1"/>
</dbReference>
<dbReference type="PANTHER" id="PTHR15893">
    <property type="entry name" value="RIBOSOMAL PROTEIN L27"/>
    <property type="match status" value="1"/>
</dbReference>
<dbReference type="OrthoDB" id="1867012at2759"/>
<dbReference type="AlphaFoldDB" id="A0A6H0Y6M6"/>
<dbReference type="GO" id="GO:0005762">
    <property type="term" value="C:mitochondrial large ribosomal subunit"/>
    <property type="evidence" value="ECO:0007669"/>
    <property type="project" value="TreeGrafter"/>
</dbReference>
<evidence type="ECO:0000256" key="4">
    <source>
        <dbReference type="ARBA" id="ARBA00023128"/>
    </source>
</evidence>
<dbReference type="InterPro" id="IPR001684">
    <property type="entry name" value="Ribosomal_bL27"/>
</dbReference>
<accession>A0A6H0Y6M6</accession>
<evidence type="ECO:0000256" key="2">
    <source>
        <dbReference type="ARBA" id="ARBA00010797"/>
    </source>
</evidence>
<dbReference type="PANTHER" id="PTHR15893:SF0">
    <property type="entry name" value="LARGE RIBOSOMAL SUBUNIT PROTEIN BL27M"/>
    <property type="match status" value="1"/>
</dbReference>
<dbReference type="GO" id="GO:0006412">
    <property type="term" value="P:translation"/>
    <property type="evidence" value="ECO:0007669"/>
    <property type="project" value="InterPro"/>
</dbReference>
<keyword evidence="4" id="KW-0496">Mitochondrion</keyword>